<dbReference type="EMBL" id="JAOPJF010000075">
    <property type="protein sequence ID" value="KAK1140798.1"/>
    <property type="molecule type" value="Genomic_DNA"/>
</dbReference>
<organism evidence="1 2">
    <name type="scientific">Aspergillus melleus</name>
    <dbReference type="NCBI Taxonomy" id="138277"/>
    <lineage>
        <taxon>Eukaryota</taxon>
        <taxon>Fungi</taxon>
        <taxon>Dikarya</taxon>
        <taxon>Ascomycota</taxon>
        <taxon>Pezizomycotina</taxon>
        <taxon>Eurotiomycetes</taxon>
        <taxon>Eurotiomycetidae</taxon>
        <taxon>Eurotiales</taxon>
        <taxon>Aspergillaceae</taxon>
        <taxon>Aspergillus</taxon>
        <taxon>Aspergillus subgen. Circumdati</taxon>
    </lineage>
</organism>
<name>A0ACC3ASL3_9EURO</name>
<gene>
    <name evidence="1" type="primary">CDR1_10</name>
    <name evidence="1" type="ORF">N8T08_009904</name>
</gene>
<sequence>MTAPGLPGNGSQQKGDIETLQAEEVRIVSTVSYLARQLTRHSTRLSEKVIIASPFTVEDPGATINPHSPNFKVKDWLRMLLAVKNHEPEKYPERTAGVAFKNLSVHGFGSPTEYQKNVLNILLEIGTVFRRLVGLKTPNIQIIRDFEGLVKSGEMLLVLGRPGSGCSTLLKTIAGEMNGIQMSDASVLNYQGISSKQMQKHFKGEAIYSAETEIHFPQLSVGDTLTFAALARAPKNRPGDVSVEKYAEHMRDVVMTMLGLNHTINTRVGNDFIRGISGGERKRVSIAEATLSQSPIQCWDNSTRGLDSANALEFCRNLARISWYSGTTVCLAIYQASQSAYDVFDKVTVLYEGRQIYFGLASEAKMFFFEMGFDCPERQTTADFLTSLTSPAERLVRPGFERRVPRTPDEFAAMWKKSNSRARLLREIEHFEAQYPIGGSSYHAFVKARQAVQADSQRAKSPYTISIWNQINLCISRGFQRLRGDFSLTASSLIGNLVMALILGSIFFDLPDNTLSFYSRSALLFFAVLLNAFSTSLEILTLYGQRPIVEKHASSRAQLSFLQEGNMMECHWTIAYVLPPAHLWRNMGIILGFMVFFFFITYVLATELISEQKSKGEVLLFRRGYQLKHPDSEDLEISSQTLGTAKSDPCTPSESADIQKQTSIFQWEDVCYDIKIKGAPRRILDNVDGWVKPGTCTALMGVSGAGKTTLLDVLATRVTMGVVTGQMLVDGHPRDNSFQRKTGYVQQQDLHLATSTVREALEFSALLRQPAYLSRKQKTDYVEEVIKLLGMEAYADAVVGIPGEGLNVEQRKRLTIGVELAAKPQLLLFLDEPTSGLDSQTSWSILDLIDTLTKHGGKTIYFGEIGENSSILSSYFERNGAKALRPGENPAEWMLEVIGAAPGSHSDIDWFKVWRKSAEYVHMKGHLAEMRSSLSTKPQVKHDSEEFREFAAPFYVQLWECLVRIFAQYYRTPTYIWSKAALCIFTALYIGFSFYRAQASMQGLQNQMLCMFMLLAIFGSLSQQIMPNFVTQRSLYEARERPSKAYSWKAFMAANIIVELPWNSLMALLIFVCWYYPIGLYNNAKPTDAVTERGALMFLLILTFLLSTSTFAHMVIAGIELAETGGNVASLLFSLCLLFCGVLATKEALPGFWVFMYRVSPLTYLVSGMLSTGLSGTKVTCEEVEYLRLSPPANQTCQEYMGPFLEMTQNGYLKDPKATAECAFCPISETDAFLRSISSEYSDAWRNFGLMWAYIAFNIAGAVFIYWLARVPKRQNVSDPHKR</sequence>
<evidence type="ECO:0000313" key="1">
    <source>
        <dbReference type="EMBL" id="KAK1140798.1"/>
    </source>
</evidence>
<dbReference type="Proteomes" id="UP001177260">
    <property type="component" value="Unassembled WGS sequence"/>
</dbReference>
<keyword evidence="2" id="KW-1185">Reference proteome</keyword>
<comment type="caution">
    <text evidence="1">The sequence shown here is derived from an EMBL/GenBank/DDBJ whole genome shotgun (WGS) entry which is preliminary data.</text>
</comment>
<reference evidence="1 2" key="1">
    <citation type="journal article" date="2023" name="ACS Omega">
        <title>Identification of the Neoaspergillic Acid Biosynthesis Gene Cluster by Establishing an In Vitro CRISPR-Ribonucleoprotein Genetic System in Aspergillus melleus.</title>
        <authorList>
            <person name="Yuan B."/>
            <person name="Grau M.F."/>
            <person name="Murata R.M."/>
            <person name="Torok T."/>
            <person name="Venkateswaran K."/>
            <person name="Stajich J.E."/>
            <person name="Wang C.C.C."/>
        </authorList>
    </citation>
    <scope>NUCLEOTIDE SEQUENCE [LARGE SCALE GENOMIC DNA]</scope>
    <source>
        <strain evidence="1 2">IMV 1140</strain>
    </source>
</reference>
<protein>
    <submittedName>
        <fullName evidence="1">Multidrug resistance protein</fullName>
    </submittedName>
</protein>
<accession>A0ACC3ASL3</accession>
<proteinExistence type="predicted"/>
<evidence type="ECO:0000313" key="2">
    <source>
        <dbReference type="Proteomes" id="UP001177260"/>
    </source>
</evidence>